<dbReference type="EC" id="2.3.1.181" evidence="6"/>
<gene>
    <name evidence="6 8" type="primary">lipB</name>
    <name evidence="8" type="ORF">NCTC9045_04119</name>
</gene>
<evidence type="ECO:0000256" key="2">
    <source>
        <dbReference type="ARBA" id="ARBA00022490"/>
    </source>
</evidence>
<dbReference type="InterPro" id="IPR000544">
    <property type="entry name" value="Octanoyltransferase"/>
</dbReference>
<reference evidence="8 9" key="1">
    <citation type="submission" date="2018-06" db="EMBL/GenBank/DDBJ databases">
        <authorList>
            <consortium name="Pathogen Informatics"/>
            <person name="Doyle S."/>
        </authorList>
    </citation>
    <scope>NUCLEOTIDE SEQUENCE [LARGE SCALE GENOMIC DNA]</scope>
    <source>
        <strain evidence="8 9">NCTC9045</strain>
    </source>
</reference>
<comment type="catalytic activity">
    <reaction evidence="6">
        <text>octanoyl-[ACP] + L-lysyl-[protein] = N(6)-octanoyl-L-lysyl-[protein] + holo-[ACP] + H(+)</text>
        <dbReference type="Rhea" id="RHEA:17665"/>
        <dbReference type="Rhea" id="RHEA-COMP:9636"/>
        <dbReference type="Rhea" id="RHEA-COMP:9685"/>
        <dbReference type="Rhea" id="RHEA-COMP:9752"/>
        <dbReference type="Rhea" id="RHEA-COMP:9928"/>
        <dbReference type="ChEBI" id="CHEBI:15378"/>
        <dbReference type="ChEBI" id="CHEBI:29969"/>
        <dbReference type="ChEBI" id="CHEBI:64479"/>
        <dbReference type="ChEBI" id="CHEBI:78463"/>
        <dbReference type="ChEBI" id="CHEBI:78809"/>
        <dbReference type="EC" id="2.3.1.181"/>
    </reaction>
</comment>
<organism evidence="8 9">
    <name type="scientific">Escherichia coli</name>
    <dbReference type="NCBI Taxonomy" id="562"/>
    <lineage>
        <taxon>Bacteria</taxon>
        <taxon>Pseudomonadati</taxon>
        <taxon>Pseudomonadota</taxon>
        <taxon>Gammaproteobacteria</taxon>
        <taxon>Enterobacterales</taxon>
        <taxon>Enterobacteriaceae</taxon>
        <taxon>Escherichia</taxon>
    </lineage>
</organism>
<comment type="function">
    <text evidence="5 6">Catalyzes the transfer of endogenously produced octanoic acid from octanoyl-acyl-carrier-protein onto the lipoyl domains of lipoate-dependent enzymes. Lipoyl-ACP can also act as a substrate although octanoyl-ACP is likely to be the physiological substrate.</text>
</comment>
<comment type="similarity">
    <text evidence="6">Belongs to the LipB family.</text>
</comment>
<feature type="binding site" evidence="6">
    <location>
        <begin position="151"/>
        <end position="153"/>
    </location>
    <ligand>
        <name>substrate</name>
    </ligand>
</feature>
<dbReference type="CDD" id="cd16444">
    <property type="entry name" value="LipB"/>
    <property type="match status" value="1"/>
</dbReference>
<feature type="site" description="Lowers pKa of active site Cys" evidence="6">
    <location>
        <position position="135"/>
    </location>
</feature>
<dbReference type="GO" id="GO:0033819">
    <property type="term" value="F:lipoyl(octanoyl) transferase activity"/>
    <property type="evidence" value="ECO:0007669"/>
    <property type="project" value="UniProtKB-EC"/>
</dbReference>
<feature type="binding site" evidence="6">
    <location>
        <begin position="71"/>
        <end position="78"/>
    </location>
    <ligand>
        <name>substrate</name>
    </ligand>
</feature>
<keyword evidence="8" id="KW-0436">Ligase</keyword>
<comment type="miscellaneous">
    <text evidence="6">In the reaction, the free carboxyl group of octanoic acid is attached via an amide linkage to the epsilon-amino group of a specific lysine residue of lipoyl domains of lipoate-dependent enzymes.</text>
</comment>
<feature type="binding site" evidence="6">
    <location>
        <begin position="138"/>
        <end position="140"/>
    </location>
    <ligand>
        <name>substrate</name>
    </ligand>
</feature>
<keyword evidence="4 6" id="KW-0012">Acyltransferase</keyword>
<dbReference type="NCBIfam" id="NF010922">
    <property type="entry name" value="PRK14342.1"/>
    <property type="match status" value="1"/>
</dbReference>
<dbReference type="PROSITE" id="PS51733">
    <property type="entry name" value="BPL_LPL_CATALYTIC"/>
    <property type="match status" value="1"/>
</dbReference>
<evidence type="ECO:0000256" key="4">
    <source>
        <dbReference type="ARBA" id="ARBA00023315"/>
    </source>
</evidence>
<dbReference type="GO" id="GO:0016874">
    <property type="term" value="F:ligase activity"/>
    <property type="evidence" value="ECO:0007669"/>
    <property type="project" value="UniProtKB-KW"/>
</dbReference>
<name>A0A376X1P6_ECOLX</name>
<evidence type="ECO:0000256" key="1">
    <source>
        <dbReference type="ARBA" id="ARBA00004821"/>
    </source>
</evidence>
<dbReference type="UniPathway" id="UPA00538">
    <property type="reaction ID" value="UER00592"/>
</dbReference>
<dbReference type="NCBIfam" id="TIGR00214">
    <property type="entry name" value="lipB"/>
    <property type="match status" value="1"/>
</dbReference>
<sequence>MYQDKILVRQLGLQPYEPISQAMHEFTDTRDDSTLDEIWLVEHYPVFTQGQAGKAEHILMPGDIPVIQSDRGGQVTYHGPGQQVMYVLLNLKRRKLGVRELVTLLEQTVVNTLAELGIEAHPRADAPGVYVGEKKICSLGLRIRRGCSFHGLALNVNMDLSPFLRINPCGYAGMEMAKISQWKPEATTNNIAPRLLGKYFSATKQSGLRIYYRLIPYINGPIYTGSLLIISANALHLLRVCIFSLSLAEMRCHALLRNSPH</sequence>
<feature type="active site" description="Acyl-thioester intermediate" evidence="6">
    <location>
        <position position="169"/>
    </location>
</feature>
<dbReference type="InterPro" id="IPR020605">
    <property type="entry name" value="Octanoyltransferase_CS"/>
</dbReference>
<dbReference type="HAMAP" id="MF_00013">
    <property type="entry name" value="LipB"/>
    <property type="match status" value="1"/>
</dbReference>
<feature type="domain" description="BPL/LPL catalytic" evidence="7">
    <location>
        <begin position="32"/>
        <end position="207"/>
    </location>
</feature>
<evidence type="ECO:0000313" key="9">
    <source>
        <dbReference type="Proteomes" id="UP000254503"/>
    </source>
</evidence>
<dbReference type="InterPro" id="IPR045864">
    <property type="entry name" value="aa-tRNA-synth_II/BPL/LPL"/>
</dbReference>
<keyword evidence="3 6" id="KW-0808">Transferase</keyword>
<dbReference type="PANTHER" id="PTHR10993:SF7">
    <property type="entry name" value="LIPOYLTRANSFERASE 2, MITOCHONDRIAL-RELATED"/>
    <property type="match status" value="1"/>
</dbReference>
<dbReference type="FunFam" id="3.30.930.10:FF:000020">
    <property type="entry name" value="Octanoyltransferase"/>
    <property type="match status" value="1"/>
</dbReference>
<evidence type="ECO:0000256" key="3">
    <source>
        <dbReference type="ARBA" id="ARBA00022679"/>
    </source>
</evidence>
<comment type="subcellular location">
    <subcellularLocation>
        <location evidence="6">Cytoplasm</location>
    </subcellularLocation>
</comment>
<dbReference type="SUPFAM" id="SSF55681">
    <property type="entry name" value="Class II aaRS and biotin synthetases"/>
    <property type="match status" value="1"/>
</dbReference>
<comment type="pathway">
    <text evidence="1 6">Protein modification; protein lipoylation via endogenous pathway; protein N(6)-(lipoyl)lysine from octanoyl-[acyl-carrier-protein]: step 1/2.</text>
</comment>
<evidence type="ECO:0000256" key="5">
    <source>
        <dbReference type="ARBA" id="ARBA00024732"/>
    </source>
</evidence>
<evidence type="ECO:0000313" key="8">
    <source>
        <dbReference type="EMBL" id="STJ56147.1"/>
    </source>
</evidence>
<accession>A0A376X1P6</accession>
<dbReference type="AlphaFoldDB" id="A0A376X1P6"/>
<proteinExistence type="inferred from homology"/>
<protein>
    <recommendedName>
        <fullName evidence="6">Octanoyltransferase</fullName>
        <ecNumber evidence="6">2.3.1.181</ecNumber>
    </recommendedName>
    <alternativeName>
        <fullName evidence="6">Lipoate-protein ligase B</fullName>
    </alternativeName>
    <alternativeName>
        <fullName evidence="6">Lipoyl/octanoyl transferase</fullName>
    </alternativeName>
    <alternativeName>
        <fullName evidence="6">Octanoyl-[acyl-carrier-protein]-protein N-octanoyltransferase</fullName>
    </alternativeName>
</protein>
<dbReference type="Proteomes" id="UP000254503">
    <property type="component" value="Unassembled WGS sequence"/>
</dbReference>
<dbReference type="PANTHER" id="PTHR10993">
    <property type="entry name" value="OCTANOYLTRANSFERASE"/>
    <property type="match status" value="1"/>
</dbReference>
<dbReference type="GO" id="GO:0009249">
    <property type="term" value="P:protein lipoylation"/>
    <property type="evidence" value="ECO:0007669"/>
    <property type="project" value="InterPro"/>
</dbReference>
<dbReference type="GO" id="GO:0005737">
    <property type="term" value="C:cytoplasm"/>
    <property type="evidence" value="ECO:0007669"/>
    <property type="project" value="UniProtKB-SubCell"/>
</dbReference>
<evidence type="ECO:0000256" key="6">
    <source>
        <dbReference type="HAMAP-Rule" id="MF_00013"/>
    </source>
</evidence>
<dbReference type="Gene3D" id="3.30.930.10">
    <property type="entry name" value="Bira Bifunctional Protein, Domain 2"/>
    <property type="match status" value="1"/>
</dbReference>
<dbReference type="Pfam" id="PF21948">
    <property type="entry name" value="LplA-B_cat"/>
    <property type="match status" value="1"/>
</dbReference>
<evidence type="ECO:0000259" key="7">
    <source>
        <dbReference type="PROSITE" id="PS51733"/>
    </source>
</evidence>
<keyword evidence="2 6" id="KW-0963">Cytoplasm</keyword>
<dbReference type="InterPro" id="IPR004143">
    <property type="entry name" value="BPL_LPL_catalytic"/>
</dbReference>
<dbReference type="EMBL" id="UGDD01000002">
    <property type="protein sequence ID" value="STJ56147.1"/>
    <property type="molecule type" value="Genomic_DNA"/>
</dbReference>
<dbReference type="PROSITE" id="PS01313">
    <property type="entry name" value="LIPB"/>
    <property type="match status" value="1"/>
</dbReference>